<evidence type="ECO:0000313" key="6">
    <source>
        <dbReference type="Proteomes" id="UP001167919"/>
    </source>
</evidence>
<evidence type="ECO:0000256" key="3">
    <source>
        <dbReference type="ARBA" id="ARBA00023163"/>
    </source>
</evidence>
<gene>
    <name evidence="5" type="ORF">EVC35_06450</name>
</gene>
<keyword evidence="3" id="KW-0804">Transcription</keyword>
<dbReference type="GO" id="GO:0003700">
    <property type="term" value="F:DNA-binding transcription factor activity"/>
    <property type="evidence" value="ECO:0007669"/>
    <property type="project" value="InterPro"/>
</dbReference>
<dbReference type="EMBL" id="SDWY01000003">
    <property type="protein sequence ID" value="MDN6900643.1"/>
    <property type="molecule type" value="Genomic_DNA"/>
</dbReference>
<dbReference type="Pfam" id="PF12833">
    <property type="entry name" value="HTH_18"/>
    <property type="match status" value="1"/>
</dbReference>
<accession>A0AAJ1RBL2</accession>
<proteinExistence type="predicted"/>
<feature type="domain" description="HTH araC/xylS-type" evidence="4">
    <location>
        <begin position="261"/>
        <end position="359"/>
    </location>
</feature>
<dbReference type="SMART" id="SM00342">
    <property type="entry name" value="HTH_ARAC"/>
    <property type="match status" value="1"/>
</dbReference>
<dbReference type="InterPro" id="IPR009057">
    <property type="entry name" value="Homeodomain-like_sf"/>
</dbReference>
<evidence type="ECO:0000256" key="2">
    <source>
        <dbReference type="ARBA" id="ARBA00023125"/>
    </source>
</evidence>
<dbReference type="RefSeq" id="WP_301711293.1">
    <property type="nucleotide sequence ID" value="NZ_SDWY01000003.1"/>
</dbReference>
<keyword evidence="1" id="KW-0805">Transcription regulation</keyword>
<dbReference type="PROSITE" id="PS01124">
    <property type="entry name" value="HTH_ARAC_FAMILY_2"/>
    <property type="match status" value="1"/>
</dbReference>
<comment type="caution">
    <text evidence="5">The sequence shown here is derived from an EMBL/GenBank/DDBJ whole genome shotgun (WGS) entry which is preliminary data.</text>
</comment>
<sequence length="366" mass="42116">MCKNKLDLLEQASAVDIFKYNQRQLKNISATDRFYNRGLMIKASQMAKSDQYSLIKYRVGYMLVVPFSPTEGLILLPKLDLIENTSDGFSNIDFINHSVSLAKLAYFLYRGEEAPDRDITIIQMADSGKLIEQVKSIDDMIAFHIYTVKMIEAITKLDEAKFQESLTDMRGCNIFGDSLTQQGIIRGQKDILIDLISKLSDTVGKYGLPIKKIIGIQMNSIQKIENQSNILNFDAWLAEIPWIYFREFKAYRKSLFTDKAERIKAYLTNHVRENIRLHDIAAELGLAEQTLNAIFKKKFDMTIKQYTIQLKIESAKQVLTSTNLKIKDISEYLSFADESYFILTFNRQCGTTPSKYRAQHIEKVLQ</sequence>
<keyword evidence="2" id="KW-0238">DNA-binding</keyword>
<dbReference type="SUPFAM" id="SSF46689">
    <property type="entry name" value="Homeodomain-like"/>
    <property type="match status" value="2"/>
</dbReference>
<dbReference type="Proteomes" id="UP001167919">
    <property type="component" value="Unassembled WGS sequence"/>
</dbReference>
<evidence type="ECO:0000256" key="1">
    <source>
        <dbReference type="ARBA" id="ARBA00023015"/>
    </source>
</evidence>
<evidence type="ECO:0000259" key="4">
    <source>
        <dbReference type="PROSITE" id="PS01124"/>
    </source>
</evidence>
<dbReference type="InterPro" id="IPR018060">
    <property type="entry name" value="HTH_AraC"/>
</dbReference>
<reference evidence="5" key="1">
    <citation type="submission" date="2019-01" db="EMBL/GenBank/DDBJ databases">
        <title>Oenococcus sicerae UCMA17102.</title>
        <authorList>
            <person name="Cousin F.J."/>
            <person name="Le Guellec R."/>
            <person name="Cretenet M."/>
        </authorList>
    </citation>
    <scope>NUCLEOTIDE SEQUENCE</scope>
    <source>
        <strain evidence="5">UCMA17102</strain>
    </source>
</reference>
<organism evidence="5 6">
    <name type="scientific">Oenococcus sicerae</name>
    <dbReference type="NCBI Taxonomy" id="2203724"/>
    <lineage>
        <taxon>Bacteria</taxon>
        <taxon>Bacillati</taxon>
        <taxon>Bacillota</taxon>
        <taxon>Bacilli</taxon>
        <taxon>Lactobacillales</taxon>
        <taxon>Lactobacillaceae</taxon>
        <taxon>Oenococcus</taxon>
    </lineage>
</organism>
<protein>
    <submittedName>
        <fullName evidence="5">AraC family transcriptional regulator</fullName>
    </submittedName>
</protein>
<name>A0AAJ1RBL2_9LACO</name>
<evidence type="ECO:0000313" key="5">
    <source>
        <dbReference type="EMBL" id="MDN6900643.1"/>
    </source>
</evidence>
<dbReference type="PANTHER" id="PTHR43280:SF2">
    <property type="entry name" value="HTH-TYPE TRANSCRIPTIONAL REGULATOR EXSA"/>
    <property type="match status" value="1"/>
</dbReference>
<dbReference type="Gene3D" id="1.10.10.60">
    <property type="entry name" value="Homeodomain-like"/>
    <property type="match status" value="1"/>
</dbReference>
<dbReference type="AlphaFoldDB" id="A0AAJ1RBL2"/>
<dbReference type="PANTHER" id="PTHR43280">
    <property type="entry name" value="ARAC-FAMILY TRANSCRIPTIONAL REGULATOR"/>
    <property type="match status" value="1"/>
</dbReference>
<dbReference type="GO" id="GO:0043565">
    <property type="term" value="F:sequence-specific DNA binding"/>
    <property type="evidence" value="ECO:0007669"/>
    <property type="project" value="InterPro"/>
</dbReference>